<proteinExistence type="predicted"/>
<gene>
    <name evidence="2" type="ORF">AWB85_06770</name>
</gene>
<dbReference type="RefSeq" id="WP_064628098.1">
    <property type="nucleotide sequence ID" value="NZ_LQYE01000001.1"/>
</dbReference>
<protein>
    <submittedName>
        <fullName evidence="2">Peptidylprolyl isomerase</fullName>
    </submittedName>
</protein>
<name>A0A179VKX6_9MYCO</name>
<evidence type="ECO:0000313" key="3">
    <source>
        <dbReference type="Proteomes" id="UP000186919"/>
    </source>
</evidence>
<dbReference type="Proteomes" id="UP000186919">
    <property type="component" value="Unassembled WGS sequence"/>
</dbReference>
<accession>A0A179VKX6</accession>
<comment type="caution">
    <text evidence="2">The sequence shown here is derived from an EMBL/GenBank/DDBJ whole genome shotgun (WGS) entry which is preliminary data.</text>
</comment>
<dbReference type="EMBL" id="LQYE01000001">
    <property type="protein sequence ID" value="OAT70966.1"/>
    <property type="molecule type" value="Genomic_DNA"/>
</dbReference>
<reference evidence="2 3" key="1">
    <citation type="submission" date="2016-01" db="EMBL/GenBank/DDBJ databases">
        <title>Mycobacterium immunogenum strain CD11_6 genome sequencing and assembly.</title>
        <authorList>
            <person name="Kaur G."/>
            <person name="Nair G.R."/>
            <person name="Mayilraj S."/>
        </authorList>
    </citation>
    <scope>NUCLEOTIDE SEQUENCE [LARGE SCALE GENOMIC DNA]</scope>
    <source>
        <strain evidence="2 3">CD11-6</strain>
    </source>
</reference>
<sequence>MTVRRGSTNRNDRGSAEDRRRRRQWLLDRFGDGTTCRCSTCPSVLNFDSITVDRHPVAGVDGGTYRRGNIRPQCAPCASRQGGKMSAQRRPLRKGHMVRIRKGGKVYRVVVIDPDKGLVRIAAGAKHPDAAKRVVDGFRLYAADTLIRVPA</sequence>
<evidence type="ECO:0000313" key="2">
    <source>
        <dbReference type="EMBL" id="OAT70966.1"/>
    </source>
</evidence>
<dbReference type="GO" id="GO:0016853">
    <property type="term" value="F:isomerase activity"/>
    <property type="evidence" value="ECO:0007669"/>
    <property type="project" value="UniProtKB-KW"/>
</dbReference>
<dbReference type="AlphaFoldDB" id="A0A179VKX6"/>
<keyword evidence="2" id="KW-0413">Isomerase</keyword>
<dbReference type="Gene3D" id="1.10.30.50">
    <property type="match status" value="1"/>
</dbReference>
<feature type="compositionally biased region" description="Basic and acidic residues" evidence="1">
    <location>
        <begin position="10"/>
        <end position="20"/>
    </location>
</feature>
<evidence type="ECO:0000256" key="1">
    <source>
        <dbReference type="SAM" id="MobiDB-lite"/>
    </source>
</evidence>
<feature type="region of interest" description="Disordered" evidence="1">
    <location>
        <begin position="1"/>
        <end position="20"/>
    </location>
</feature>
<organism evidence="2 3">
    <name type="scientific">Mycobacteroides immunogenum</name>
    <dbReference type="NCBI Taxonomy" id="83262"/>
    <lineage>
        <taxon>Bacteria</taxon>
        <taxon>Bacillati</taxon>
        <taxon>Actinomycetota</taxon>
        <taxon>Actinomycetes</taxon>
        <taxon>Mycobacteriales</taxon>
        <taxon>Mycobacteriaceae</taxon>
        <taxon>Mycobacteroides</taxon>
    </lineage>
</organism>